<accession>A0ABV5Z3S6</accession>
<sequence>MTIVEQLYTAYATNEPLELGTLEIESEEEAYSIQDEVLKMKEENGEILMGYKISLTSQETRSLFGSKTPLYGAMTDVTVRRGISLKDYNIPLLEMELVFLIDEEILSTDSAEEIMEKCRVAPGAEVPDGRYKDWFPNTSLTEIIADGAVNGAVIYGEPARYGYGDLDDIKGVLRRDGEALKEGRSTEVFDHPAKSVKWLAESLAGRGKKLVPGMFVSSGTFNLPVPLEPGSYEVEYEKIGKIAFEVTV</sequence>
<dbReference type="Gene3D" id="3.90.850.10">
    <property type="entry name" value="Fumarylacetoacetase-like, C-terminal domain"/>
    <property type="match status" value="1"/>
</dbReference>
<evidence type="ECO:0000313" key="2">
    <source>
        <dbReference type="Proteomes" id="UP001589740"/>
    </source>
</evidence>
<keyword evidence="2" id="KW-1185">Reference proteome</keyword>
<dbReference type="PANTHER" id="PTHR30143">
    <property type="entry name" value="ACID HYDRATASE"/>
    <property type="match status" value="1"/>
</dbReference>
<organism evidence="1 2">
    <name type="scientific">Salinicoccus siamensis</name>
    <dbReference type="NCBI Taxonomy" id="381830"/>
    <lineage>
        <taxon>Bacteria</taxon>
        <taxon>Bacillati</taxon>
        <taxon>Bacillota</taxon>
        <taxon>Bacilli</taxon>
        <taxon>Bacillales</taxon>
        <taxon>Staphylococcaceae</taxon>
        <taxon>Salinicoccus</taxon>
    </lineage>
</organism>
<gene>
    <name evidence="1" type="ORF">ACFFLE_06485</name>
</gene>
<dbReference type="Proteomes" id="UP001589740">
    <property type="component" value="Unassembled WGS sequence"/>
</dbReference>
<protein>
    <submittedName>
        <fullName evidence="1">2-keto-4-pentenoate hydratase</fullName>
    </submittedName>
</protein>
<dbReference type="PANTHER" id="PTHR30143:SF0">
    <property type="entry name" value="2-KETO-4-PENTENOATE HYDRATASE"/>
    <property type="match status" value="1"/>
</dbReference>
<dbReference type="RefSeq" id="WP_380570324.1">
    <property type="nucleotide sequence ID" value="NZ_JBHMAH010000015.1"/>
</dbReference>
<comment type="caution">
    <text evidence="1">The sequence shown here is derived from an EMBL/GenBank/DDBJ whole genome shotgun (WGS) entry which is preliminary data.</text>
</comment>
<proteinExistence type="predicted"/>
<dbReference type="InterPro" id="IPR050772">
    <property type="entry name" value="Hydratase-Decarb/MhpD_sf"/>
</dbReference>
<evidence type="ECO:0000313" key="1">
    <source>
        <dbReference type="EMBL" id="MFB9860757.1"/>
    </source>
</evidence>
<dbReference type="InterPro" id="IPR036663">
    <property type="entry name" value="Fumarylacetoacetase_C_sf"/>
</dbReference>
<reference evidence="1 2" key="1">
    <citation type="submission" date="2024-09" db="EMBL/GenBank/DDBJ databases">
        <authorList>
            <person name="Sun Q."/>
            <person name="Mori K."/>
        </authorList>
    </citation>
    <scope>NUCLEOTIDE SEQUENCE [LARGE SCALE GENOMIC DNA]</scope>
    <source>
        <strain evidence="1 2">JCM 12822</strain>
    </source>
</reference>
<name>A0ABV5Z3S6_9STAP</name>
<dbReference type="EMBL" id="JBHMAH010000015">
    <property type="protein sequence ID" value="MFB9860757.1"/>
    <property type="molecule type" value="Genomic_DNA"/>
</dbReference>
<dbReference type="SUPFAM" id="SSF56529">
    <property type="entry name" value="FAH"/>
    <property type="match status" value="1"/>
</dbReference>